<dbReference type="SUPFAM" id="SSF47781">
    <property type="entry name" value="RuvA domain 2-like"/>
    <property type="match status" value="1"/>
</dbReference>
<dbReference type="AlphaFoldDB" id="C8VVH2"/>
<dbReference type="InterPro" id="IPR001405">
    <property type="entry name" value="UPF0758"/>
</dbReference>
<name>C8VVH2_DESAS</name>
<organism evidence="9 10">
    <name type="scientific">Desulfofarcimen acetoxidans (strain ATCC 49208 / DSM 771 / KCTC 5769 / VKM B-1644 / 5575)</name>
    <name type="common">Desulfotomaculum acetoxidans</name>
    <dbReference type="NCBI Taxonomy" id="485916"/>
    <lineage>
        <taxon>Bacteria</taxon>
        <taxon>Bacillati</taxon>
        <taxon>Bacillota</taxon>
        <taxon>Clostridia</taxon>
        <taxon>Eubacteriales</taxon>
        <taxon>Peptococcaceae</taxon>
        <taxon>Desulfofarcimen</taxon>
    </lineage>
</organism>
<sequence length="227" mass="24717">MKTNLFGDAVPVNKCFGLNKIRERGLNYGTSVLNDAELVMTLLGINLEKAMNLINIINGIRGLMDVSVEQLAEVKGVGNSKALALKAAVEIGQRIAKTKAMECPSVKTPDDAVNYVMEEMRYMDREHFKALLLNTKNRVISLEAISVGTLNSSNVHPRELFKVAIKRSAAAIILIHNHPSGDPTPSREDIDVTERLGEAGKIVGIDVLDHIVIGDGKFVSLKAKGLF</sequence>
<dbReference type="InterPro" id="IPR010994">
    <property type="entry name" value="RuvA_2-like"/>
</dbReference>
<dbReference type="Pfam" id="PF04002">
    <property type="entry name" value="RadC"/>
    <property type="match status" value="1"/>
</dbReference>
<reference evidence="9 10" key="1">
    <citation type="journal article" date="2009" name="Stand. Genomic Sci.">
        <title>Complete genome sequence of Desulfotomaculum acetoxidans type strain (5575).</title>
        <authorList>
            <person name="Spring S."/>
            <person name="Lapidus A."/>
            <person name="Schroder M."/>
            <person name="Gleim D."/>
            <person name="Sims D."/>
            <person name="Meincke L."/>
            <person name="Glavina Del Rio T."/>
            <person name="Tice H."/>
            <person name="Copeland A."/>
            <person name="Cheng J.F."/>
            <person name="Lucas S."/>
            <person name="Chen F."/>
            <person name="Nolan M."/>
            <person name="Bruce D."/>
            <person name="Goodwin L."/>
            <person name="Pitluck S."/>
            <person name="Ivanova N."/>
            <person name="Mavromatis K."/>
            <person name="Mikhailova N."/>
            <person name="Pati A."/>
            <person name="Chen A."/>
            <person name="Palaniappan K."/>
            <person name="Land M."/>
            <person name="Hauser L."/>
            <person name="Chang Y.J."/>
            <person name="Jeffries C.D."/>
            <person name="Chain P."/>
            <person name="Saunders E."/>
            <person name="Brettin T."/>
            <person name="Detter J.C."/>
            <person name="Goker M."/>
            <person name="Bristow J."/>
            <person name="Eisen J.A."/>
            <person name="Markowitz V."/>
            <person name="Hugenholtz P."/>
            <person name="Kyrpides N.C."/>
            <person name="Klenk H.P."/>
            <person name="Han C."/>
        </authorList>
    </citation>
    <scope>NUCLEOTIDE SEQUENCE [LARGE SCALE GENOMIC DNA]</scope>
    <source>
        <strain evidence="10">ATCC 49208 / DSM 771 / VKM B-1644</strain>
    </source>
</reference>
<keyword evidence="4" id="KW-0378">Hydrolase</keyword>
<dbReference type="PROSITE" id="PS50249">
    <property type="entry name" value="MPN"/>
    <property type="match status" value="1"/>
</dbReference>
<evidence type="ECO:0000256" key="1">
    <source>
        <dbReference type="ARBA" id="ARBA00010243"/>
    </source>
</evidence>
<gene>
    <name evidence="9" type="ordered locus">Dtox_1412</name>
</gene>
<keyword evidence="3" id="KW-0479">Metal-binding</keyword>
<dbReference type="GO" id="GO:0008237">
    <property type="term" value="F:metallopeptidase activity"/>
    <property type="evidence" value="ECO:0007669"/>
    <property type="project" value="UniProtKB-KW"/>
</dbReference>
<evidence type="ECO:0000256" key="7">
    <source>
        <dbReference type="RuleBase" id="RU003797"/>
    </source>
</evidence>
<accession>C8VVH2</accession>
<dbReference type="STRING" id="485916.Dtox_1412"/>
<feature type="domain" description="MPN" evidence="8">
    <location>
        <begin position="105"/>
        <end position="227"/>
    </location>
</feature>
<evidence type="ECO:0000256" key="3">
    <source>
        <dbReference type="ARBA" id="ARBA00022723"/>
    </source>
</evidence>
<dbReference type="GO" id="GO:0046872">
    <property type="term" value="F:metal ion binding"/>
    <property type="evidence" value="ECO:0007669"/>
    <property type="project" value="UniProtKB-KW"/>
</dbReference>
<dbReference type="CDD" id="cd08071">
    <property type="entry name" value="MPN_DUF2466"/>
    <property type="match status" value="1"/>
</dbReference>
<comment type="similarity">
    <text evidence="1 7">Belongs to the UPF0758 family.</text>
</comment>
<keyword evidence="6" id="KW-0482">Metalloprotease</keyword>
<dbReference type="KEGG" id="dae:Dtox_1412"/>
<evidence type="ECO:0000256" key="6">
    <source>
        <dbReference type="ARBA" id="ARBA00023049"/>
    </source>
</evidence>
<evidence type="ECO:0000259" key="8">
    <source>
        <dbReference type="PROSITE" id="PS50249"/>
    </source>
</evidence>
<dbReference type="EMBL" id="CP001720">
    <property type="protein sequence ID" value="ACV62287.1"/>
    <property type="molecule type" value="Genomic_DNA"/>
</dbReference>
<evidence type="ECO:0000313" key="10">
    <source>
        <dbReference type="Proteomes" id="UP000002217"/>
    </source>
</evidence>
<dbReference type="InterPro" id="IPR025657">
    <property type="entry name" value="RadC_JAB"/>
</dbReference>
<keyword evidence="5" id="KW-0862">Zinc</keyword>
<proteinExistence type="inferred from homology"/>
<dbReference type="Proteomes" id="UP000002217">
    <property type="component" value="Chromosome"/>
</dbReference>
<evidence type="ECO:0000313" key="9">
    <source>
        <dbReference type="EMBL" id="ACV62287.1"/>
    </source>
</evidence>
<dbReference type="NCBIfam" id="TIGR00608">
    <property type="entry name" value="radc"/>
    <property type="match status" value="1"/>
</dbReference>
<evidence type="ECO:0000256" key="4">
    <source>
        <dbReference type="ARBA" id="ARBA00022801"/>
    </source>
</evidence>
<dbReference type="NCBIfam" id="NF000642">
    <property type="entry name" value="PRK00024.1"/>
    <property type="match status" value="1"/>
</dbReference>
<protein>
    <submittedName>
        <fullName evidence="9">DNA repair protein RadC</fullName>
    </submittedName>
</protein>
<evidence type="ECO:0000256" key="2">
    <source>
        <dbReference type="ARBA" id="ARBA00022670"/>
    </source>
</evidence>
<dbReference type="GO" id="GO:0006508">
    <property type="term" value="P:proteolysis"/>
    <property type="evidence" value="ECO:0007669"/>
    <property type="project" value="UniProtKB-KW"/>
</dbReference>
<keyword evidence="2" id="KW-0645">Protease</keyword>
<dbReference type="Gene3D" id="3.40.140.10">
    <property type="entry name" value="Cytidine Deaminase, domain 2"/>
    <property type="match status" value="1"/>
</dbReference>
<dbReference type="Gene3D" id="1.10.150.20">
    <property type="entry name" value="5' to 3' exonuclease, C-terminal subdomain"/>
    <property type="match status" value="1"/>
</dbReference>
<dbReference type="PROSITE" id="PS01302">
    <property type="entry name" value="UPF0758"/>
    <property type="match status" value="1"/>
</dbReference>
<dbReference type="HOGENOM" id="CLU_073529_0_2_9"/>
<dbReference type="InterPro" id="IPR037518">
    <property type="entry name" value="MPN"/>
</dbReference>
<dbReference type="eggNOG" id="COG2003">
    <property type="taxonomic scope" value="Bacteria"/>
</dbReference>
<dbReference type="OrthoDB" id="9804482at2"/>
<dbReference type="RefSeq" id="WP_015757002.1">
    <property type="nucleotide sequence ID" value="NC_013216.1"/>
</dbReference>
<dbReference type="Pfam" id="PF20582">
    <property type="entry name" value="UPF0758_N"/>
    <property type="match status" value="1"/>
</dbReference>
<dbReference type="InterPro" id="IPR046778">
    <property type="entry name" value="UPF0758_N"/>
</dbReference>
<dbReference type="InterPro" id="IPR020891">
    <property type="entry name" value="UPF0758_CS"/>
</dbReference>
<evidence type="ECO:0000256" key="5">
    <source>
        <dbReference type="ARBA" id="ARBA00022833"/>
    </source>
</evidence>
<keyword evidence="10" id="KW-1185">Reference proteome</keyword>
<dbReference type="PANTHER" id="PTHR30471:SF3">
    <property type="entry name" value="UPF0758 PROTEIN YEES-RELATED"/>
    <property type="match status" value="1"/>
</dbReference>
<dbReference type="PANTHER" id="PTHR30471">
    <property type="entry name" value="DNA REPAIR PROTEIN RADC"/>
    <property type="match status" value="1"/>
</dbReference>
<dbReference type="SUPFAM" id="SSF102712">
    <property type="entry name" value="JAB1/MPN domain"/>
    <property type="match status" value="1"/>
</dbReference>